<dbReference type="GO" id="GO:0003676">
    <property type="term" value="F:nucleic acid binding"/>
    <property type="evidence" value="ECO:0007669"/>
    <property type="project" value="InterPro"/>
</dbReference>
<name>V5GSG3_ANOGL</name>
<dbReference type="AlphaFoldDB" id="V5GSG3"/>
<dbReference type="Gene3D" id="3.30.420.10">
    <property type="entry name" value="Ribonuclease H-like superfamily/Ribonuclease H"/>
    <property type="match status" value="1"/>
</dbReference>
<dbReference type="InterPro" id="IPR036397">
    <property type="entry name" value="RNaseH_sf"/>
</dbReference>
<protein>
    <recommendedName>
        <fullName evidence="1">DUF5641 domain-containing protein</fullName>
    </recommendedName>
</protein>
<dbReference type="EMBL" id="GALX01001362">
    <property type="protein sequence ID" value="JAB67104.1"/>
    <property type="molecule type" value="Transcribed_RNA"/>
</dbReference>
<dbReference type="PANTHER" id="PTHR47331">
    <property type="entry name" value="PHD-TYPE DOMAIN-CONTAINING PROTEIN"/>
    <property type="match status" value="1"/>
</dbReference>
<evidence type="ECO:0000259" key="1">
    <source>
        <dbReference type="Pfam" id="PF18701"/>
    </source>
</evidence>
<proteinExistence type="predicted"/>
<dbReference type="InterPro" id="IPR040676">
    <property type="entry name" value="DUF5641"/>
</dbReference>
<accession>V5GSG3</accession>
<organism evidence="2">
    <name type="scientific">Anoplophora glabripennis</name>
    <name type="common">Asian longhorn beetle</name>
    <name type="synonym">Anoplophora nobilis</name>
    <dbReference type="NCBI Taxonomy" id="217634"/>
    <lineage>
        <taxon>Eukaryota</taxon>
        <taxon>Metazoa</taxon>
        <taxon>Ecdysozoa</taxon>
        <taxon>Arthropoda</taxon>
        <taxon>Hexapoda</taxon>
        <taxon>Insecta</taxon>
        <taxon>Pterygota</taxon>
        <taxon>Neoptera</taxon>
        <taxon>Endopterygota</taxon>
        <taxon>Coleoptera</taxon>
        <taxon>Polyphaga</taxon>
        <taxon>Cucujiformia</taxon>
        <taxon>Chrysomeloidea</taxon>
        <taxon>Cerambycidae</taxon>
        <taxon>Lamiinae</taxon>
        <taxon>Lamiini</taxon>
        <taxon>Anoplophora</taxon>
    </lineage>
</organism>
<dbReference type="PANTHER" id="PTHR47331:SF1">
    <property type="entry name" value="GAG-LIKE PROTEIN"/>
    <property type="match status" value="1"/>
</dbReference>
<feature type="domain" description="DUF5641" evidence="1">
    <location>
        <begin position="101"/>
        <end position="194"/>
    </location>
</feature>
<sequence length="199" mass="22419">MKFVGIFPSRAPHFGGLWEGAVKAAKYHLQRIVGNAHLTFEELSTVFIQIEAILNSRPLTPMSDDPNDLSSLTPGHFLIGDALMATPQLEVTTVPVNRLSHFLQLQQIVQHFWKRWVNEYITSLQERTKWRFRDHSNVKIGSLVMLKADNSPPLLWPLGRITELHPGKDGVVRVVSVKTLDGVVKRAVTKVCVLPIETI</sequence>
<reference evidence="2" key="1">
    <citation type="submission" date="2013-07" db="EMBL/GenBank/DDBJ databases">
        <title>Midgut Transcriptome Profiling of Anoplphora glabripennis, a Lignocellulose Degrading, Wood-Boring Cerambycid.</title>
        <authorList>
            <person name="Scully E.D."/>
            <person name="Hoover K."/>
            <person name="Carlson J.E."/>
            <person name="Tien M."/>
            <person name="Geib S.M."/>
        </authorList>
    </citation>
    <scope>NUCLEOTIDE SEQUENCE</scope>
</reference>
<evidence type="ECO:0000313" key="2">
    <source>
        <dbReference type="EMBL" id="JAB67104.1"/>
    </source>
</evidence>
<dbReference type="Pfam" id="PF18701">
    <property type="entry name" value="DUF5641"/>
    <property type="match status" value="1"/>
</dbReference>